<dbReference type="SMART" id="SM00708">
    <property type="entry name" value="PhBP"/>
    <property type="match status" value="1"/>
</dbReference>
<evidence type="ECO:0000256" key="3">
    <source>
        <dbReference type="ARBA" id="ARBA00022525"/>
    </source>
</evidence>
<dbReference type="CDD" id="cd23992">
    <property type="entry name" value="PBP_GOBP"/>
    <property type="match status" value="1"/>
</dbReference>
<name>A0A0S2UXP3_HOLPA</name>
<proteinExistence type="evidence at transcript level"/>
<keyword evidence="3" id="KW-0964">Secreted</keyword>
<dbReference type="PANTHER" id="PTHR11857:SF43">
    <property type="entry name" value="GEO07291P1-RELATED"/>
    <property type="match status" value="1"/>
</dbReference>
<feature type="chain" id="PRO_5006606060" evidence="5">
    <location>
        <begin position="22"/>
        <end position="140"/>
    </location>
</feature>
<comment type="subcellular location">
    <subcellularLocation>
        <location evidence="1">Secreted</location>
    </subcellularLocation>
</comment>
<evidence type="ECO:0000256" key="2">
    <source>
        <dbReference type="ARBA" id="ARBA00008098"/>
    </source>
</evidence>
<dbReference type="InterPro" id="IPR036728">
    <property type="entry name" value="PBP_GOBP_sf"/>
</dbReference>
<comment type="similarity">
    <text evidence="2">Belongs to the PBP/GOBP family.</text>
</comment>
<evidence type="ECO:0000313" key="6">
    <source>
        <dbReference type="EMBL" id="ALP75940.1"/>
    </source>
</evidence>
<evidence type="ECO:0000256" key="1">
    <source>
        <dbReference type="ARBA" id="ARBA00004613"/>
    </source>
</evidence>
<reference evidence="6" key="1">
    <citation type="submission" date="2015-06" db="EMBL/GenBank/DDBJ databases">
        <authorList>
            <person name="Hoefler B.C."/>
            <person name="Straight P.D."/>
        </authorList>
    </citation>
    <scope>NUCLEOTIDE SEQUENCE</scope>
    <source>
        <tissue evidence="6">Antenna</tissue>
    </source>
</reference>
<dbReference type="Gene3D" id="1.10.238.20">
    <property type="entry name" value="Pheromone/general odorant binding protein domain"/>
    <property type="match status" value="1"/>
</dbReference>
<sequence length="140" mass="15854">MNMKYNTVLLLLCVIFTCNEALLSQTEQIEAVQLCANQTGIAPKSIAKLTRKLSVPKNDPAVKTFLVCVYKYVGLQDQNGNMNFQKIREQLKNDFFKYDTDTVVDTCSGVKGITHEDNAYLVTQCLLKQIRKLSNKNNKN</sequence>
<dbReference type="InterPro" id="IPR006170">
    <property type="entry name" value="PBP/GOBP"/>
</dbReference>
<dbReference type="GO" id="GO:0005615">
    <property type="term" value="C:extracellular space"/>
    <property type="evidence" value="ECO:0007669"/>
    <property type="project" value="TreeGrafter"/>
</dbReference>
<dbReference type="GO" id="GO:0005549">
    <property type="term" value="F:odorant binding"/>
    <property type="evidence" value="ECO:0007669"/>
    <property type="project" value="InterPro"/>
</dbReference>
<evidence type="ECO:0000256" key="5">
    <source>
        <dbReference type="SAM" id="SignalP"/>
    </source>
</evidence>
<dbReference type="Pfam" id="PF01395">
    <property type="entry name" value="PBP_GOBP"/>
    <property type="match status" value="1"/>
</dbReference>
<organism evidence="6">
    <name type="scientific">Holotrichia parallela</name>
    <name type="common">Dark black chafer beetle</name>
    <name type="synonym">Pedinotrichia parallela</name>
    <dbReference type="NCBI Taxonomy" id="93412"/>
    <lineage>
        <taxon>Eukaryota</taxon>
        <taxon>Metazoa</taxon>
        <taxon>Ecdysozoa</taxon>
        <taxon>Arthropoda</taxon>
        <taxon>Hexapoda</taxon>
        <taxon>Insecta</taxon>
        <taxon>Pterygota</taxon>
        <taxon>Neoptera</taxon>
        <taxon>Endopterygota</taxon>
        <taxon>Coleoptera</taxon>
        <taxon>Polyphaga</taxon>
        <taxon>Scarabaeiformia</taxon>
        <taxon>Scarabaeidae</taxon>
        <taxon>Melolonthinae</taxon>
        <taxon>Holotrichia</taxon>
    </lineage>
</organism>
<evidence type="ECO:0000256" key="4">
    <source>
        <dbReference type="ARBA" id="ARBA00022729"/>
    </source>
</evidence>
<dbReference type="PANTHER" id="PTHR11857">
    <property type="entry name" value="ODORANT BINDING PROTEIN-RELATED"/>
    <property type="match status" value="1"/>
</dbReference>
<dbReference type="EMBL" id="KT207380">
    <property type="protein sequence ID" value="ALP75940.1"/>
    <property type="molecule type" value="mRNA"/>
</dbReference>
<dbReference type="AlphaFoldDB" id="A0A0S2UXP3"/>
<protein>
    <submittedName>
        <fullName evidence="6">Odorant binding protein 27</fullName>
    </submittedName>
</protein>
<dbReference type="SUPFAM" id="SSF47565">
    <property type="entry name" value="Insect pheromone/odorant-binding proteins"/>
    <property type="match status" value="1"/>
</dbReference>
<dbReference type="GO" id="GO:0007608">
    <property type="term" value="P:sensory perception of smell"/>
    <property type="evidence" value="ECO:0007669"/>
    <property type="project" value="TreeGrafter"/>
</dbReference>
<accession>A0A0S2UXP3</accession>
<gene>
    <name evidence="6" type="primary">OBP27</name>
</gene>
<feature type="signal peptide" evidence="5">
    <location>
        <begin position="1"/>
        <end position="21"/>
    </location>
</feature>
<keyword evidence="4 5" id="KW-0732">Signal</keyword>